<reference evidence="2 3" key="1">
    <citation type="journal article" date="2018" name="Sci. Rep.">
        <title>Characterisation of pathogen-specific regions and novel effector candidates in Fusarium oxysporum f. sp. cepae.</title>
        <authorList>
            <person name="Armitage A.D."/>
            <person name="Taylor A."/>
            <person name="Sobczyk M.K."/>
            <person name="Baxter L."/>
            <person name="Greenfield B.P."/>
            <person name="Bates H.J."/>
            <person name="Wilson F."/>
            <person name="Jackson A.C."/>
            <person name="Ott S."/>
            <person name="Harrison R.J."/>
            <person name="Clarkson J.P."/>
        </authorList>
    </citation>
    <scope>NUCLEOTIDE SEQUENCE [LARGE SCALE GENOMIC DNA]</scope>
    <source>
        <strain evidence="2 3">FoC_Fus2</strain>
    </source>
</reference>
<dbReference type="AlphaFoldDB" id="A0A3L6MQ04"/>
<name>A0A3L6MQ04_FUSOX</name>
<dbReference type="EMBL" id="MRCU01000019">
    <property type="protein sequence ID" value="RKK06800.1"/>
    <property type="molecule type" value="Genomic_DNA"/>
</dbReference>
<accession>A0A3L6MQ04</accession>
<feature type="signal peptide" evidence="1">
    <location>
        <begin position="1"/>
        <end position="18"/>
    </location>
</feature>
<evidence type="ECO:0000256" key="1">
    <source>
        <dbReference type="SAM" id="SignalP"/>
    </source>
</evidence>
<comment type="caution">
    <text evidence="2">The sequence shown here is derived from an EMBL/GenBank/DDBJ whole genome shotgun (WGS) entry which is preliminary data.</text>
</comment>
<protein>
    <submittedName>
        <fullName evidence="2">Uncharacterized protein</fullName>
    </submittedName>
</protein>
<evidence type="ECO:0000313" key="2">
    <source>
        <dbReference type="EMBL" id="RKK06800.1"/>
    </source>
</evidence>
<organism evidence="2 3">
    <name type="scientific">Fusarium oxysporum f. sp. cepae</name>
    <dbReference type="NCBI Taxonomy" id="396571"/>
    <lineage>
        <taxon>Eukaryota</taxon>
        <taxon>Fungi</taxon>
        <taxon>Dikarya</taxon>
        <taxon>Ascomycota</taxon>
        <taxon>Pezizomycotina</taxon>
        <taxon>Sordariomycetes</taxon>
        <taxon>Hypocreomycetidae</taxon>
        <taxon>Hypocreales</taxon>
        <taxon>Nectriaceae</taxon>
        <taxon>Fusarium</taxon>
        <taxon>Fusarium oxysporum species complex</taxon>
    </lineage>
</organism>
<gene>
    <name evidence="2" type="ORF">BFJ65_g18354</name>
</gene>
<keyword evidence="1" id="KW-0732">Signal</keyword>
<dbReference type="Proteomes" id="UP000270866">
    <property type="component" value="Unassembled WGS sequence"/>
</dbReference>
<proteinExistence type="predicted"/>
<evidence type="ECO:0000313" key="3">
    <source>
        <dbReference type="Proteomes" id="UP000270866"/>
    </source>
</evidence>
<sequence length="115" mass="12692">MKFSSLLLGAPFLVRIHAAECPKASVSGNAITGFRYFNYCTTWTWRSRDRGTTVTLSPDCILRQAWPNPQNVWAVCIRLEGGGDQCFQTGANGAECSVPSPWCSTTAKIANMWGW</sequence>
<feature type="chain" id="PRO_5018124620" evidence="1">
    <location>
        <begin position="19"/>
        <end position="115"/>
    </location>
</feature>